<keyword evidence="3 5" id="KW-1133">Transmembrane helix</keyword>
<gene>
    <name evidence="7" type="ORF">ACFPQ6_15435</name>
</gene>
<dbReference type="GO" id="GO:0016874">
    <property type="term" value="F:ligase activity"/>
    <property type="evidence" value="ECO:0007669"/>
    <property type="project" value="UniProtKB-KW"/>
</dbReference>
<dbReference type="EMBL" id="JBHSOH010000030">
    <property type="protein sequence ID" value="MFC5849697.1"/>
    <property type="molecule type" value="Genomic_DNA"/>
</dbReference>
<keyword evidence="8" id="KW-1185">Reference proteome</keyword>
<dbReference type="Pfam" id="PF04932">
    <property type="entry name" value="Wzy_C"/>
    <property type="match status" value="1"/>
</dbReference>
<evidence type="ECO:0000313" key="8">
    <source>
        <dbReference type="Proteomes" id="UP001595979"/>
    </source>
</evidence>
<evidence type="ECO:0000256" key="3">
    <source>
        <dbReference type="ARBA" id="ARBA00022989"/>
    </source>
</evidence>
<dbReference type="PANTHER" id="PTHR37422">
    <property type="entry name" value="TEICHURONIC ACID BIOSYNTHESIS PROTEIN TUAE"/>
    <property type="match status" value="1"/>
</dbReference>
<feature type="transmembrane region" description="Helical" evidence="5">
    <location>
        <begin position="225"/>
        <end position="247"/>
    </location>
</feature>
<dbReference type="InterPro" id="IPR051533">
    <property type="entry name" value="WaaL-like"/>
</dbReference>
<reference evidence="8" key="1">
    <citation type="journal article" date="2019" name="Int. J. Syst. Evol. Microbiol.">
        <title>The Global Catalogue of Microorganisms (GCM) 10K type strain sequencing project: providing services to taxonomists for standard genome sequencing and annotation.</title>
        <authorList>
            <consortium name="The Broad Institute Genomics Platform"/>
            <consortium name="The Broad Institute Genome Sequencing Center for Infectious Disease"/>
            <person name="Wu L."/>
            <person name="Ma J."/>
        </authorList>
    </citation>
    <scope>NUCLEOTIDE SEQUENCE [LARGE SCALE GENOMIC DNA]</scope>
    <source>
        <strain evidence="8">CGMCC 1.15053</strain>
    </source>
</reference>
<dbReference type="InterPro" id="IPR007016">
    <property type="entry name" value="O-antigen_ligase-rel_domated"/>
</dbReference>
<feature type="transmembrane region" description="Helical" evidence="5">
    <location>
        <begin position="289"/>
        <end position="305"/>
    </location>
</feature>
<dbReference type="Proteomes" id="UP001595979">
    <property type="component" value="Unassembled WGS sequence"/>
</dbReference>
<feature type="transmembrane region" description="Helical" evidence="5">
    <location>
        <begin position="21"/>
        <end position="38"/>
    </location>
</feature>
<feature type="transmembrane region" description="Helical" evidence="5">
    <location>
        <begin position="452"/>
        <end position="471"/>
    </location>
</feature>
<comment type="caution">
    <text evidence="7">The sequence shown here is derived from an EMBL/GenBank/DDBJ whole genome shotgun (WGS) entry which is preliminary data.</text>
</comment>
<proteinExistence type="predicted"/>
<organism evidence="7 8">
    <name type="scientific">Deinococcus petrolearius</name>
    <dbReference type="NCBI Taxonomy" id="1751295"/>
    <lineage>
        <taxon>Bacteria</taxon>
        <taxon>Thermotogati</taxon>
        <taxon>Deinococcota</taxon>
        <taxon>Deinococci</taxon>
        <taxon>Deinococcales</taxon>
        <taxon>Deinococcaceae</taxon>
        <taxon>Deinococcus</taxon>
    </lineage>
</organism>
<sequence length="512" mass="53846">MMPSLWNAPRAGLAGRIPPEPWLWAAALGGALLTGLLVAPQPALAVAGALLPFLLAGALGLRAALPRWSLLLLGGCLLGYALLGRGFAYIGAPPLYIGELTLLACGGAALLAARVRGLLGSPLGTLLLLYLLIGAAATLPWVGRYGLDALRDAALWGYGLFALAVAALLLRGGWVLEAARQYVRFVPVFLYCVPVLVLLSKLNPGLLPRLPGADAPLGDLKGGDVAVHLAGIAALLLLGLPALLGGGRAAPGAELPGAGGAGASRREWSWWTLWLAAAAIPVFRVRAGLLAIAAAVFVVVALRPGSRWGKPAALLTLALTLMLTLGGAVTLGEQRNTISPQALLLNVQSIAGGSGEGYRDGTRTWRLRWWGDIVNYTVHGPYFWTGKGYGVNLADADGYQLDDGALRSPHNGHMTILARSGVPGLLAWALLQLTFALSLLRAYRRAARAGQALWARLNLWVLAYWTAFMVNTTFDVYLEGPQGGIWFWCLFGFGLALLLAQRGLGREGSRPA</sequence>
<feature type="transmembrane region" description="Helical" evidence="5">
    <location>
        <begin position="182"/>
        <end position="200"/>
    </location>
</feature>
<keyword evidence="7" id="KW-0436">Ligase</keyword>
<comment type="subcellular location">
    <subcellularLocation>
        <location evidence="1">Membrane</location>
        <topology evidence="1">Multi-pass membrane protein</topology>
    </subcellularLocation>
</comment>
<feature type="transmembrane region" description="Helical" evidence="5">
    <location>
        <begin position="483"/>
        <end position="500"/>
    </location>
</feature>
<evidence type="ECO:0000259" key="6">
    <source>
        <dbReference type="Pfam" id="PF04932"/>
    </source>
</evidence>
<accession>A0ABW1DLW1</accession>
<evidence type="ECO:0000256" key="5">
    <source>
        <dbReference type="SAM" id="Phobius"/>
    </source>
</evidence>
<keyword evidence="2 5" id="KW-0812">Transmembrane</keyword>
<evidence type="ECO:0000256" key="4">
    <source>
        <dbReference type="ARBA" id="ARBA00023136"/>
    </source>
</evidence>
<evidence type="ECO:0000256" key="2">
    <source>
        <dbReference type="ARBA" id="ARBA00022692"/>
    </source>
</evidence>
<feature type="transmembrane region" description="Helical" evidence="5">
    <location>
        <begin position="312"/>
        <end position="331"/>
    </location>
</feature>
<name>A0ABW1DLW1_9DEIO</name>
<feature type="domain" description="O-antigen ligase-related" evidence="6">
    <location>
        <begin position="272"/>
        <end position="429"/>
    </location>
</feature>
<feature type="transmembrane region" description="Helical" evidence="5">
    <location>
        <begin position="96"/>
        <end position="115"/>
    </location>
</feature>
<feature type="transmembrane region" description="Helical" evidence="5">
    <location>
        <begin position="44"/>
        <end position="61"/>
    </location>
</feature>
<protein>
    <submittedName>
        <fullName evidence="7">O-antigen ligase family protein</fullName>
    </submittedName>
</protein>
<evidence type="ECO:0000256" key="1">
    <source>
        <dbReference type="ARBA" id="ARBA00004141"/>
    </source>
</evidence>
<feature type="transmembrane region" description="Helical" evidence="5">
    <location>
        <begin position="127"/>
        <end position="147"/>
    </location>
</feature>
<dbReference type="PANTHER" id="PTHR37422:SF23">
    <property type="entry name" value="TEICHURONIC ACID BIOSYNTHESIS PROTEIN TUAE"/>
    <property type="match status" value="1"/>
</dbReference>
<feature type="transmembrane region" description="Helical" evidence="5">
    <location>
        <begin position="153"/>
        <end position="170"/>
    </location>
</feature>
<feature type="transmembrane region" description="Helical" evidence="5">
    <location>
        <begin position="68"/>
        <end position="90"/>
    </location>
</feature>
<dbReference type="RefSeq" id="WP_380051058.1">
    <property type="nucleotide sequence ID" value="NZ_JBHSOH010000030.1"/>
</dbReference>
<evidence type="ECO:0000313" key="7">
    <source>
        <dbReference type="EMBL" id="MFC5849697.1"/>
    </source>
</evidence>
<keyword evidence="4 5" id="KW-0472">Membrane</keyword>